<gene>
    <name evidence="2" type="ORF">K0M31_012826</name>
</gene>
<evidence type="ECO:0000313" key="3">
    <source>
        <dbReference type="Proteomes" id="UP001177670"/>
    </source>
</evidence>
<proteinExistence type="predicted"/>
<feature type="region of interest" description="Disordered" evidence="1">
    <location>
        <begin position="1"/>
        <end position="25"/>
    </location>
</feature>
<reference evidence="2" key="1">
    <citation type="submission" date="2021-10" db="EMBL/GenBank/DDBJ databases">
        <title>Melipona bicolor Genome sequencing and assembly.</title>
        <authorList>
            <person name="Araujo N.S."/>
            <person name="Arias M.C."/>
        </authorList>
    </citation>
    <scope>NUCLEOTIDE SEQUENCE</scope>
    <source>
        <strain evidence="2">USP_2M_L1-L4_2017</strain>
        <tissue evidence="2">Whole body</tissue>
    </source>
</reference>
<evidence type="ECO:0000313" key="2">
    <source>
        <dbReference type="EMBL" id="KAK1120102.1"/>
    </source>
</evidence>
<organism evidence="2 3">
    <name type="scientific">Melipona bicolor</name>
    <dbReference type="NCBI Taxonomy" id="60889"/>
    <lineage>
        <taxon>Eukaryota</taxon>
        <taxon>Metazoa</taxon>
        <taxon>Ecdysozoa</taxon>
        <taxon>Arthropoda</taxon>
        <taxon>Hexapoda</taxon>
        <taxon>Insecta</taxon>
        <taxon>Pterygota</taxon>
        <taxon>Neoptera</taxon>
        <taxon>Endopterygota</taxon>
        <taxon>Hymenoptera</taxon>
        <taxon>Apocrita</taxon>
        <taxon>Aculeata</taxon>
        <taxon>Apoidea</taxon>
        <taxon>Anthophila</taxon>
        <taxon>Apidae</taxon>
        <taxon>Melipona</taxon>
    </lineage>
</organism>
<dbReference type="AlphaFoldDB" id="A0AA40KH33"/>
<protein>
    <submittedName>
        <fullName evidence="2">Uncharacterized protein</fullName>
    </submittedName>
</protein>
<accession>A0AA40KH33</accession>
<sequence length="65" mass="7116">MASGAAADPKYMQLKKEGSGESLNLPYRRRAQNGLLCRREDIVVKSTGESRCPLNAQEEGGGFSW</sequence>
<dbReference type="EMBL" id="JAHYIQ010000033">
    <property type="protein sequence ID" value="KAK1120102.1"/>
    <property type="molecule type" value="Genomic_DNA"/>
</dbReference>
<evidence type="ECO:0000256" key="1">
    <source>
        <dbReference type="SAM" id="MobiDB-lite"/>
    </source>
</evidence>
<comment type="caution">
    <text evidence="2">The sequence shown here is derived from an EMBL/GenBank/DDBJ whole genome shotgun (WGS) entry which is preliminary data.</text>
</comment>
<keyword evidence="3" id="KW-1185">Reference proteome</keyword>
<name>A0AA40KH33_9HYME</name>
<dbReference type="Proteomes" id="UP001177670">
    <property type="component" value="Unassembled WGS sequence"/>
</dbReference>